<organism evidence="10 11">
    <name type="scientific">Maribacter algicola</name>
    <dbReference type="NCBI Taxonomy" id="2498892"/>
    <lineage>
        <taxon>Bacteria</taxon>
        <taxon>Pseudomonadati</taxon>
        <taxon>Bacteroidota</taxon>
        <taxon>Flavobacteriia</taxon>
        <taxon>Flavobacteriales</taxon>
        <taxon>Flavobacteriaceae</taxon>
        <taxon>Maribacter</taxon>
    </lineage>
</organism>
<evidence type="ECO:0000313" key="10">
    <source>
        <dbReference type="EMBL" id="RRQ49465.1"/>
    </source>
</evidence>
<keyword evidence="8" id="KW-0448">Lipopolysaccharide biosynthesis</keyword>
<dbReference type="Gene3D" id="3.40.50.11720">
    <property type="entry name" value="3-Deoxy-D-manno-octulosonic-acid transferase, N-terminal domain"/>
    <property type="match status" value="1"/>
</dbReference>
<name>A0A426RKD7_9FLAO</name>
<sequence length="412" mass="46542">MRYIYSFAVSITWQILKIIGFANPKISKFVKGRNMVLETLRNHISKSDRVIWIHAASLGEYEQGLPILEQLKLAYPNHKVLLTFFSPSGYEVKKNSSPADITTYLPFDIPGKVNSFLNAVRPDMAIFIKYEIWPNYLFELHKRAIPSILISARFSPDKIYFKNYGGFMREALRSFSHLYVQDKPSKELLDKIGIKNVSIAGDTRLDRVAEILKRDNTLDVISSFCKGKKCLVAGSTWPEDERILTNYINHAPNDQKFIIAPHTIKESHIQSLCQSIDKKTVLYSKISLVLENDVQVIIVDTIGLLTKIYSYASIAYVGGGFATGLHNTLEPAVFGIPVVVGPKYQGFLEAEQLVQLGGILPIQDKEEFNNSINRLFKDPQERKSIGEINSQYILNNKGASVHIMAGIRTLLK</sequence>
<comment type="catalytic activity">
    <reaction evidence="6 8">
        <text>lipid IVA (E. coli) + CMP-3-deoxy-beta-D-manno-octulosonate = alpha-Kdo-(2-&gt;6)-lipid IVA (E. coli) + CMP + H(+)</text>
        <dbReference type="Rhea" id="RHEA:28066"/>
        <dbReference type="ChEBI" id="CHEBI:15378"/>
        <dbReference type="ChEBI" id="CHEBI:58603"/>
        <dbReference type="ChEBI" id="CHEBI:60364"/>
        <dbReference type="ChEBI" id="CHEBI:60377"/>
        <dbReference type="ChEBI" id="CHEBI:85987"/>
        <dbReference type="EC" id="2.4.99.12"/>
    </reaction>
</comment>
<keyword evidence="11" id="KW-1185">Reference proteome</keyword>
<dbReference type="Gene3D" id="3.40.50.2000">
    <property type="entry name" value="Glycogen Phosphorylase B"/>
    <property type="match status" value="1"/>
</dbReference>
<dbReference type="UniPathway" id="UPA00958"/>
<comment type="similarity">
    <text evidence="8">Belongs to the glycosyltransferase group 1 family.</text>
</comment>
<evidence type="ECO:0000256" key="1">
    <source>
        <dbReference type="ARBA" id="ARBA00004713"/>
    </source>
</evidence>
<dbReference type="EC" id="2.4.99.12" evidence="2 8"/>
<dbReference type="AlphaFoldDB" id="A0A426RKD7"/>
<comment type="function">
    <text evidence="8">Involved in lipopolysaccharide (LPS) biosynthesis. Catalyzes the transfer of 3-deoxy-D-manno-octulosonate (Kdo) residue(s) from CMP-Kdo to lipid IV(A), the tetraacyldisaccharide-1,4'-bisphosphate precursor of lipid A.</text>
</comment>
<dbReference type="InterPro" id="IPR039901">
    <property type="entry name" value="Kdotransferase"/>
</dbReference>
<evidence type="ECO:0000256" key="2">
    <source>
        <dbReference type="ARBA" id="ARBA00012621"/>
    </source>
</evidence>
<dbReference type="InterPro" id="IPR007507">
    <property type="entry name" value="Glycos_transf_N"/>
</dbReference>
<comment type="caution">
    <text evidence="10">The sequence shown here is derived from an EMBL/GenBank/DDBJ whole genome shotgun (WGS) entry which is preliminary data.</text>
</comment>
<keyword evidence="4 8" id="KW-0808">Transferase</keyword>
<feature type="domain" description="3-deoxy-D-manno-octulosonic-acid transferase N-terminal" evidence="9">
    <location>
        <begin position="45"/>
        <end position="206"/>
    </location>
</feature>
<evidence type="ECO:0000256" key="3">
    <source>
        <dbReference type="ARBA" id="ARBA00019077"/>
    </source>
</evidence>
<feature type="active site" description="Proton acceptor" evidence="7">
    <location>
        <position position="60"/>
    </location>
</feature>
<comment type="subcellular location">
    <subcellularLocation>
        <location evidence="8">Cell membrane</location>
    </subcellularLocation>
</comment>
<dbReference type="PANTHER" id="PTHR42755:SF1">
    <property type="entry name" value="3-DEOXY-D-MANNO-OCTULOSONIC ACID TRANSFERASE, MITOCHONDRIAL-RELATED"/>
    <property type="match status" value="1"/>
</dbReference>
<dbReference type="SUPFAM" id="SSF53756">
    <property type="entry name" value="UDP-Glycosyltransferase/glycogen phosphorylase"/>
    <property type="match status" value="1"/>
</dbReference>
<dbReference type="EMBL" id="QUSX01000001">
    <property type="protein sequence ID" value="RRQ49465.1"/>
    <property type="molecule type" value="Genomic_DNA"/>
</dbReference>
<dbReference type="GO" id="GO:0009244">
    <property type="term" value="P:lipopolysaccharide core region biosynthetic process"/>
    <property type="evidence" value="ECO:0007669"/>
    <property type="project" value="UniProtKB-UniRule"/>
</dbReference>
<dbReference type="OrthoDB" id="9789797at2"/>
<evidence type="ECO:0000256" key="7">
    <source>
        <dbReference type="PIRSR" id="PIRSR639901-1"/>
    </source>
</evidence>
<dbReference type="GO" id="GO:0043842">
    <property type="term" value="F:Kdo transferase activity"/>
    <property type="evidence" value="ECO:0007669"/>
    <property type="project" value="UniProtKB-EC"/>
</dbReference>
<proteinExistence type="inferred from homology"/>
<dbReference type="RefSeq" id="WP_125221285.1">
    <property type="nucleotide sequence ID" value="NZ_QUSX01000001.1"/>
</dbReference>
<protein>
    <recommendedName>
        <fullName evidence="3 8">3-deoxy-D-manno-octulosonic acid transferase</fullName>
        <shortName evidence="8">Kdo transferase</shortName>
        <ecNumber evidence="2 8">2.4.99.12</ecNumber>
    </recommendedName>
    <alternativeName>
        <fullName evidence="5 8">Lipid IV(A) 3-deoxy-D-manno-octulosonic acid transferase</fullName>
    </alternativeName>
</protein>
<accession>A0A426RKD7</accession>
<dbReference type="Pfam" id="PF04413">
    <property type="entry name" value="Glycos_transf_N"/>
    <property type="match status" value="1"/>
</dbReference>
<evidence type="ECO:0000256" key="6">
    <source>
        <dbReference type="ARBA" id="ARBA00049183"/>
    </source>
</evidence>
<evidence type="ECO:0000313" key="11">
    <source>
        <dbReference type="Proteomes" id="UP000286990"/>
    </source>
</evidence>
<dbReference type="GO" id="GO:0009245">
    <property type="term" value="P:lipid A biosynthetic process"/>
    <property type="evidence" value="ECO:0007669"/>
    <property type="project" value="TreeGrafter"/>
</dbReference>
<evidence type="ECO:0000256" key="5">
    <source>
        <dbReference type="ARBA" id="ARBA00031445"/>
    </source>
</evidence>
<comment type="pathway">
    <text evidence="1 8">Bacterial outer membrane biogenesis; LPS core biosynthesis.</text>
</comment>
<dbReference type="PANTHER" id="PTHR42755">
    <property type="entry name" value="3-DEOXY-MANNO-OCTULOSONATE CYTIDYLYLTRANSFERASE"/>
    <property type="match status" value="1"/>
</dbReference>
<keyword evidence="8" id="KW-1003">Cell membrane</keyword>
<keyword evidence="8" id="KW-0472">Membrane</keyword>
<dbReference type="InterPro" id="IPR038107">
    <property type="entry name" value="Glycos_transf_N_sf"/>
</dbReference>
<reference evidence="11" key="2">
    <citation type="submission" date="2018-12" db="EMBL/GenBank/DDBJ databases">
        <title>Maribacter lutimaris sp. nov., isolated from marine sediment.</title>
        <authorList>
            <person name="Kim K.K."/>
        </authorList>
    </citation>
    <scope>NUCLEOTIDE SEQUENCE [LARGE SCALE GENOMIC DNA]</scope>
    <source>
        <strain evidence="11">PoM-212</strain>
    </source>
</reference>
<evidence type="ECO:0000256" key="4">
    <source>
        <dbReference type="ARBA" id="ARBA00022679"/>
    </source>
</evidence>
<dbReference type="Proteomes" id="UP000286990">
    <property type="component" value="Unassembled WGS sequence"/>
</dbReference>
<gene>
    <name evidence="10" type="ORF">DZC72_02300</name>
</gene>
<dbReference type="GO" id="GO:0005886">
    <property type="term" value="C:plasma membrane"/>
    <property type="evidence" value="ECO:0007669"/>
    <property type="project" value="UniProtKB-SubCell"/>
</dbReference>
<evidence type="ECO:0000256" key="8">
    <source>
        <dbReference type="RuleBase" id="RU365103"/>
    </source>
</evidence>
<evidence type="ECO:0000259" key="9">
    <source>
        <dbReference type="Pfam" id="PF04413"/>
    </source>
</evidence>
<reference evidence="11" key="1">
    <citation type="submission" date="2018-08" db="EMBL/GenBank/DDBJ databases">
        <authorList>
            <person name="Khan S.A."/>
            <person name="J S.E."/>
        </authorList>
    </citation>
    <scope>NUCLEOTIDE SEQUENCE [LARGE SCALE GENOMIC DNA]</scope>
    <source>
        <strain evidence="11">PoM-212</strain>
    </source>
</reference>